<organism evidence="2 3">
    <name type="scientific">Brassica cretica</name>
    <name type="common">Mustard</name>
    <dbReference type="NCBI Taxonomy" id="69181"/>
    <lineage>
        <taxon>Eukaryota</taxon>
        <taxon>Viridiplantae</taxon>
        <taxon>Streptophyta</taxon>
        <taxon>Embryophyta</taxon>
        <taxon>Tracheophyta</taxon>
        <taxon>Spermatophyta</taxon>
        <taxon>Magnoliopsida</taxon>
        <taxon>eudicotyledons</taxon>
        <taxon>Gunneridae</taxon>
        <taxon>Pentapetalae</taxon>
        <taxon>rosids</taxon>
        <taxon>malvids</taxon>
        <taxon>Brassicales</taxon>
        <taxon>Brassicaceae</taxon>
        <taxon>Brassiceae</taxon>
        <taxon>Brassica</taxon>
    </lineage>
</organism>
<comment type="caution">
    <text evidence="2">The sequence shown here is derived from an EMBL/GenBank/DDBJ whole genome shotgun (WGS) entry which is preliminary data.</text>
</comment>
<feature type="compositionally biased region" description="Low complexity" evidence="1">
    <location>
        <begin position="10"/>
        <end position="21"/>
    </location>
</feature>
<dbReference type="EMBL" id="QGKW02000007">
    <property type="protein sequence ID" value="KAF2619844.1"/>
    <property type="molecule type" value="Genomic_DNA"/>
</dbReference>
<sequence length="71" mass="7699">MKLTNLLTDPFSSSSAAPSSQAFPVCNSAVDSKLSLQLQAPSTNSLELELVMDSSLFNTLRFKIDDVLESF</sequence>
<proteinExistence type="predicted"/>
<gene>
    <name evidence="2" type="ORF">F2Q68_00042495</name>
</gene>
<accession>A0A8S9MHP6</accession>
<evidence type="ECO:0000313" key="2">
    <source>
        <dbReference type="EMBL" id="KAF2619844.1"/>
    </source>
</evidence>
<feature type="region of interest" description="Disordered" evidence="1">
    <location>
        <begin position="1"/>
        <end position="21"/>
    </location>
</feature>
<name>A0A8S9MHP6_BRACR</name>
<reference evidence="2" key="1">
    <citation type="submission" date="2019-12" db="EMBL/GenBank/DDBJ databases">
        <title>Genome sequencing and annotation of Brassica cretica.</title>
        <authorList>
            <person name="Studholme D.J."/>
            <person name="Sarris P.F."/>
        </authorList>
    </citation>
    <scope>NUCLEOTIDE SEQUENCE</scope>
    <source>
        <strain evidence="2">PFS-001/15</strain>
        <tissue evidence="2">Leaf</tissue>
    </source>
</reference>
<evidence type="ECO:0000313" key="3">
    <source>
        <dbReference type="Proteomes" id="UP000712281"/>
    </source>
</evidence>
<protein>
    <submittedName>
        <fullName evidence="2">Uncharacterized protein</fullName>
    </submittedName>
</protein>
<evidence type="ECO:0000256" key="1">
    <source>
        <dbReference type="SAM" id="MobiDB-lite"/>
    </source>
</evidence>
<dbReference type="AlphaFoldDB" id="A0A8S9MHP6"/>
<dbReference type="Proteomes" id="UP000712281">
    <property type="component" value="Unassembled WGS sequence"/>
</dbReference>